<protein>
    <submittedName>
        <fullName evidence="3">Porin</fullName>
    </submittedName>
</protein>
<dbReference type="Proteomes" id="UP000077143">
    <property type="component" value="Chromosome"/>
</dbReference>
<keyword evidence="4" id="KW-1185">Reference proteome</keyword>
<dbReference type="AlphaFoldDB" id="A0A172USE2"/>
<dbReference type="SUPFAM" id="SSF56959">
    <property type="entry name" value="Leukocidin-like"/>
    <property type="match status" value="1"/>
</dbReference>
<evidence type="ECO:0000256" key="2">
    <source>
        <dbReference type="SAM" id="SignalP"/>
    </source>
</evidence>
<dbReference type="InterPro" id="IPR015286">
    <property type="entry name" value="Porin_fam_mycobact-type"/>
</dbReference>
<proteinExistence type="predicted"/>
<keyword evidence="1 2" id="KW-0732">Signal</keyword>
<name>A0A172USE2_9MYCO</name>
<dbReference type="Gene3D" id="2.10.300.10">
    <property type="entry name" value="Porin MspA ribbon domain"/>
    <property type="match status" value="1"/>
</dbReference>
<organism evidence="3 4">
    <name type="scientific">Mycobacterium adipatum</name>
    <dbReference type="NCBI Taxonomy" id="1682113"/>
    <lineage>
        <taxon>Bacteria</taxon>
        <taxon>Bacillati</taxon>
        <taxon>Actinomycetota</taxon>
        <taxon>Actinomycetes</taxon>
        <taxon>Mycobacteriales</taxon>
        <taxon>Mycobacteriaceae</taxon>
        <taxon>Mycobacterium</taxon>
    </lineage>
</organism>
<evidence type="ECO:0000256" key="1">
    <source>
        <dbReference type="ARBA" id="ARBA00022729"/>
    </source>
</evidence>
<evidence type="ECO:0000313" key="3">
    <source>
        <dbReference type="EMBL" id="ANE81971.1"/>
    </source>
</evidence>
<dbReference type="Pfam" id="PF09203">
    <property type="entry name" value="MspA"/>
    <property type="match status" value="1"/>
</dbReference>
<feature type="signal peptide" evidence="2">
    <location>
        <begin position="1"/>
        <end position="27"/>
    </location>
</feature>
<gene>
    <name evidence="3" type="ORF">A7U43_24320</name>
</gene>
<reference evidence="3 4" key="1">
    <citation type="submission" date="2016-05" db="EMBL/GenBank/DDBJ databases">
        <title>Complete genome sequence of a phthalic acid esters degrading Mycobacterium sp. YC-RL4.</title>
        <authorList>
            <person name="Ren L."/>
            <person name="Fan S."/>
            <person name="Ruth N."/>
            <person name="Jia Y."/>
            <person name="Wang J."/>
            <person name="Qiao C."/>
        </authorList>
    </citation>
    <scope>NUCLEOTIDE SEQUENCE [LARGE SCALE GENOMIC DNA]</scope>
    <source>
        <strain evidence="3 4">YC-RL4</strain>
    </source>
</reference>
<dbReference type="InterPro" id="IPR036435">
    <property type="entry name" value="Leukocidin/porin_MspA_sf"/>
</dbReference>
<dbReference type="KEGG" id="madi:A7U43_24320"/>
<dbReference type="RefSeq" id="WP_068000108.1">
    <property type="nucleotide sequence ID" value="NZ_CP015596.1"/>
</dbReference>
<dbReference type="Gene3D" id="2.60.40.1650">
    <property type="entry name" value="Porin MspA (Ig-like beta-sandwich domain)"/>
    <property type="match status" value="1"/>
</dbReference>
<evidence type="ECO:0000313" key="4">
    <source>
        <dbReference type="Proteomes" id="UP000077143"/>
    </source>
</evidence>
<feature type="chain" id="PRO_5008002338" evidence="2">
    <location>
        <begin position="28"/>
        <end position="217"/>
    </location>
</feature>
<dbReference type="EMBL" id="CP015596">
    <property type="protein sequence ID" value="ANE81971.1"/>
    <property type="molecule type" value="Genomic_DNA"/>
</dbReference>
<accession>A0A172USE2</accession>
<dbReference type="OrthoDB" id="4569497at2"/>
<sequence length="217" mass="22737">MKTISRVLIAMIAAIASLFVSTGTSNAGLDNELSLVDGKDRTLTIQQWDTFLNGVFPLDRNRLTREWFHSGKAKYIVSGPGAEDFEGVLELGYQVGFPWSLGVGINFSYTTPNIAFDGQDYGYVGPGGVDFDLIPAIVTPPLFPGASISADLGNGPGIQEVATFSADVAGESGAVAVSNAHGTVTGAAGGVLLRPYARLIAAEGDSVTTYGEPWNMN</sequence>